<reference evidence="2 3" key="1">
    <citation type="journal article" date="2019" name="Sci. Rep.">
        <title>Orb-weaving spider Araneus ventricosus genome elucidates the spidroin gene catalogue.</title>
        <authorList>
            <person name="Kono N."/>
            <person name="Nakamura H."/>
            <person name="Ohtoshi R."/>
            <person name="Moran D.A.P."/>
            <person name="Shinohara A."/>
            <person name="Yoshida Y."/>
            <person name="Fujiwara M."/>
            <person name="Mori M."/>
            <person name="Tomita M."/>
            <person name="Arakawa K."/>
        </authorList>
    </citation>
    <scope>NUCLEOTIDE SEQUENCE [LARGE SCALE GENOMIC DNA]</scope>
</reference>
<keyword evidence="3" id="KW-1185">Reference proteome</keyword>
<dbReference type="Proteomes" id="UP000499080">
    <property type="component" value="Unassembled WGS sequence"/>
</dbReference>
<feature type="region of interest" description="Disordered" evidence="1">
    <location>
        <begin position="110"/>
        <end position="147"/>
    </location>
</feature>
<dbReference type="AlphaFoldDB" id="A0A4Y2DWP7"/>
<evidence type="ECO:0000313" key="3">
    <source>
        <dbReference type="Proteomes" id="UP000499080"/>
    </source>
</evidence>
<gene>
    <name evidence="2" type="ORF">AVEN_149866_1</name>
</gene>
<sequence>MKIYKTKSLVRPNKYNFSVNAIEKSHFWHSGVISEEKANEDLDTNSQVKCQESGSKVFSMRLESDINQEFLEDAKFGSKHEKGNQASFRGDALTVEEELIPDYEIPVSANKLKDRAKKKSNTDSSETEKSYESQSSVNRENDDSRIEERFQLKNMAELM</sequence>
<dbReference type="EMBL" id="BGPR01000457">
    <property type="protein sequence ID" value="GBM21280.1"/>
    <property type="molecule type" value="Genomic_DNA"/>
</dbReference>
<evidence type="ECO:0000256" key="1">
    <source>
        <dbReference type="SAM" id="MobiDB-lite"/>
    </source>
</evidence>
<protein>
    <submittedName>
        <fullName evidence="2">Uncharacterized protein</fullName>
    </submittedName>
</protein>
<organism evidence="2 3">
    <name type="scientific">Araneus ventricosus</name>
    <name type="common">Orbweaver spider</name>
    <name type="synonym">Epeira ventricosa</name>
    <dbReference type="NCBI Taxonomy" id="182803"/>
    <lineage>
        <taxon>Eukaryota</taxon>
        <taxon>Metazoa</taxon>
        <taxon>Ecdysozoa</taxon>
        <taxon>Arthropoda</taxon>
        <taxon>Chelicerata</taxon>
        <taxon>Arachnida</taxon>
        <taxon>Araneae</taxon>
        <taxon>Araneomorphae</taxon>
        <taxon>Entelegynae</taxon>
        <taxon>Araneoidea</taxon>
        <taxon>Araneidae</taxon>
        <taxon>Araneus</taxon>
    </lineage>
</organism>
<proteinExistence type="predicted"/>
<name>A0A4Y2DWP7_ARAVE</name>
<evidence type="ECO:0000313" key="2">
    <source>
        <dbReference type="EMBL" id="GBM21280.1"/>
    </source>
</evidence>
<accession>A0A4Y2DWP7</accession>
<comment type="caution">
    <text evidence="2">The sequence shown here is derived from an EMBL/GenBank/DDBJ whole genome shotgun (WGS) entry which is preliminary data.</text>
</comment>